<keyword evidence="2" id="KW-0812">Transmembrane</keyword>
<accession>A0A0J7KVA9</accession>
<dbReference type="GO" id="GO:0034587">
    <property type="term" value="P:piRNA processing"/>
    <property type="evidence" value="ECO:0007669"/>
    <property type="project" value="TreeGrafter"/>
</dbReference>
<dbReference type="AlphaFoldDB" id="A0A0J7KVA9"/>
<dbReference type="InterPro" id="IPR036612">
    <property type="entry name" value="KH_dom_type_1_sf"/>
</dbReference>
<dbReference type="PROSITE" id="PS50084">
    <property type="entry name" value="KH_TYPE_1"/>
    <property type="match status" value="2"/>
</dbReference>
<keyword evidence="1" id="KW-0694">RNA-binding</keyword>
<dbReference type="PANTHER" id="PTHR22948">
    <property type="entry name" value="TUDOR DOMAIN CONTAINING PROTEIN"/>
    <property type="match status" value="1"/>
</dbReference>
<dbReference type="SMART" id="SM00322">
    <property type="entry name" value="KH"/>
    <property type="match status" value="3"/>
</dbReference>
<dbReference type="Gene3D" id="2.40.50.90">
    <property type="match status" value="1"/>
</dbReference>
<dbReference type="GO" id="GO:0030719">
    <property type="term" value="P:P granule organization"/>
    <property type="evidence" value="ECO:0007669"/>
    <property type="project" value="TreeGrafter"/>
</dbReference>
<dbReference type="GO" id="GO:0005739">
    <property type="term" value="C:mitochondrion"/>
    <property type="evidence" value="ECO:0007669"/>
    <property type="project" value="UniProtKB-ARBA"/>
</dbReference>
<dbReference type="CDD" id="cd00105">
    <property type="entry name" value="KH-I"/>
    <property type="match status" value="1"/>
</dbReference>
<protein>
    <submittedName>
        <fullName evidence="4">Tudor and kh domain-containing</fullName>
    </submittedName>
</protein>
<sequence length="607" mass="68611">MRWISNLDRKFVLPILLGISLTTLSCVSLAFLYSVFEKDDETRDDNDNTKRSLRIVTSRCTTVQYKVPKQFAAAIIGRGGSVIKDIQDKTGTHITMNKDDIESPDRICFIRGNEMEGIRLAESMIKNIIDNQPVIEIYELFVPYETCKKALRRNTVQEIQRSSGAKLIIESVADKSEAGRIIIKGTAEQIALAVTQTEDKLREENEAQAQLKCQQAAPARIPRLPPIRSSIKDTMNNLLPIDKLTLPYTECERIIERNGNFIQELQRISGAEITIEEAHESEDNEKRIAFRGTVEQVGLALAEFRREVFNFEEDETDSNDELATTTRTARAVEPSPNSGVNASNILKTSEISSSKDDVIMMEVYVSAVDTPNAFWIHVIGSGIRALDNLVSEMTEYYNKEENRKLHALKKVTSGQMVAAKFSYDNRWYRAEVIDIVEDSQCEVYFMDYGDVEILSTDNVLELCTDMLSLRLQAVECSLANTKPRGNKWSSEACDKFAELVHEAQWKGLVAKIRGYKERPIDHGKSRRKGSPIPCIDLYDKDGNKIINIRKALIHLELAQFEEEVCLTVNSQDKRDLRTSILPSPSAEHVSKDCRSEADFTVSTCKND</sequence>
<dbReference type="PROSITE" id="PS50304">
    <property type="entry name" value="TUDOR"/>
    <property type="match status" value="1"/>
</dbReference>
<dbReference type="InterPro" id="IPR004087">
    <property type="entry name" value="KH_dom"/>
</dbReference>
<evidence type="ECO:0000313" key="5">
    <source>
        <dbReference type="Proteomes" id="UP000036403"/>
    </source>
</evidence>
<feature type="transmembrane region" description="Helical" evidence="2">
    <location>
        <begin position="12"/>
        <end position="36"/>
    </location>
</feature>
<dbReference type="FunFam" id="2.30.30.140:FF:000018">
    <property type="entry name" value="Serine/threonine-protein kinase 31"/>
    <property type="match status" value="1"/>
</dbReference>
<keyword evidence="5" id="KW-1185">Reference proteome</keyword>
<feature type="domain" description="Tudor" evidence="3">
    <location>
        <begin position="410"/>
        <end position="469"/>
    </location>
</feature>
<dbReference type="STRING" id="67767.A0A0J7KVA9"/>
<keyword evidence="2" id="KW-1133">Transmembrane helix</keyword>
<dbReference type="Pfam" id="PF00013">
    <property type="entry name" value="KH_1"/>
    <property type="match status" value="2"/>
</dbReference>
<proteinExistence type="predicted"/>
<dbReference type="InterPro" id="IPR004088">
    <property type="entry name" value="KH_dom_type_1"/>
</dbReference>
<organism evidence="4 5">
    <name type="scientific">Lasius niger</name>
    <name type="common">Black garden ant</name>
    <dbReference type="NCBI Taxonomy" id="67767"/>
    <lineage>
        <taxon>Eukaryota</taxon>
        <taxon>Metazoa</taxon>
        <taxon>Ecdysozoa</taxon>
        <taxon>Arthropoda</taxon>
        <taxon>Hexapoda</taxon>
        <taxon>Insecta</taxon>
        <taxon>Pterygota</taxon>
        <taxon>Neoptera</taxon>
        <taxon>Endopterygota</taxon>
        <taxon>Hymenoptera</taxon>
        <taxon>Apocrita</taxon>
        <taxon>Aculeata</taxon>
        <taxon>Formicoidea</taxon>
        <taxon>Formicidae</taxon>
        <taxon>Formicinae</taxon>
        <taxon>Lasius</taxon>
        <taxon>Lasius</taxon>
    </lineage>
</organism>
<dbReference type="Gene3D" id="2.30.30.140">
    <property type="match status" value="1"/>
</dbReference>
<keyword evidence="2" id="KW-0472">Membrane</keyword>
<dbReference type="EMBL" id="LBMM01002888">
    <property type="protein sequence ID" value="KMQ94236.1"/>
    <property type="molecule type" value="Genomic_DNA"/>
</dbReference>
<evidence type="ECO:0000256" key="2">
    <source>
        <dbReference type="SAM" id="Phobius"/>
    </source>
</evidence>
<evidence type="ECO:0000259" key="3">
    <source>
        <dbReference type="PROSITE" id="PS50304"/>
    </source>
</evidence>
<dbReference type="InterPro" id="IPR002999">
    <property type="entry name" value="Tudor"/>
</dbReference>
<dbReference type="GO" id="GO:0003723">
    <property type="term" value="F:RNA binding"/>
    <property type="evidence" value="ECO:0007669"/>
    <property type="project" value="UniProtKB-UniRule"/>
</dbReference>
<dbReference type="PROSITE" id="PS51257">
    <property type="entry name" value="PROKAR_LIPOPROTEIN"/>
    <property type="match status" value="1"/>
</dbReference>
<dbReference type="OrthoDB" id="9995375at2759"/>
<dbReference type="Proteomes" id="UP000036403">
    <property type="component" value="Unassembled WGS sequence"/>
</dbReference>
<dbReference type="InterPro" id="IPR050621">
    <property type="entry name" value="Tudor_domain_containing"/>
</dbReference>
<dbReference type="PaxDb" id="67767-A0A0J7KVA9"/>
<dbReference type="SMART" id="SM00333">
    <property type="entry name" value="TUDOR"/>
    <property type="match status" value="1"/>
</dbReference>
<dbReference type="SUPFAM" id="SSF63748">
    <property type="entry name" value="Tudor/PWWP/MBT"/>
    <property type="match status" value="1"/>
</dbReference>
<dbReference type="InterPro" id="IPR035437">
    <property type="entry name" value="SNase_OB-fold_sf"/>
</dbReference>
<dbReference type="Pfam" id="PF00567">
    <property type="entry name" value="TUDOR"/>
    <property type="match status" value="1"/>
</dbReference>
<gene>
    <name evidence="4" type="ORF">RF55_5628</name>
</gene>
<reference evidence="4 5" key="1">
    <citation type="submission" date="2015-04" db="EMBL/GenBank/DDBJ databases">
        <title>Lasius niger genome sequencing.</title>
        <authorList>
            <person name="Konorov E.A."/>
            <person name="Nikitin M.A."/>
            <person name="Kirill M.V."/>
            <person name="Chang P."/>
        </authorList>
    </citation>
    <scope>NUCLEOTIDE SEQUENCE [LARGE SCALE GENOMIC DNA]</scope>
    <source>
        <tissue evidence="4">Whole</tissue>
    </source>
</reference>
<evidence type="ECO:0000256" key="1">
    <source>
        <dbReference type="PROSITE-ProRule" id="PRU00117"/>
    </source>
</evidence>
<dbReference type="GO" id="GO:0043186">
    <property type="term" value="C:P granule"/>
    <property type="evidence" value="ECO:0007669"/>
    <property type="project" value="TreeGrafter"/>
</dbReference>
<dbReference type="SUPFAM" id="SSF54791">
    <property type="entry name" value="Eukaryotic type KH-domain (KH-domain type I)"/>
    <property type="match status" value="3"/>
</dbReference>
<comment type="caution">
    <text evidence="4">The sequence shown here is derived from an EMBL/GenBank/DDBJ whole genome shotgun (WGS) entry which is preliminary data.</text>
</comment>
<name>A0A0J7KVA9_LASNI</name>
<evidence type="ECO:0000313" key="4">
    <source>
        <dbReference type="EMBL" id="KMQ94236.1"/>
    </source>
</evidence>
<dbReference type="Gene3D" id="3.30.1370.10">
    <property type="entry name" value="K Homology domain, type 1"/>
    <property type="match status" value="3"/>
</dbReference>
<dbReference type="GO" id="GO:0007283">
    <property type="term" value="P:spermatogenesis"/>
    <property type="evidence" value="ECO:0007669"/>
    <property type="project" value="TreeGrafter"/>
</dbReference>
<dbReference type="PANTHER" id="PTHR22948:SF29">
    <property type="entry name" value="FI02030P-RELATED"/>
    <property type="match status" value="1"/>
</dbReference>